<evidence type="ECO:0000313" key="2">
    <source>
        <dbReference type="EMBL" id="TFE03108.1"/>
    </source>
</evidence>
<dbReference type="SUPFAM" id="SSF56300">
    <property type="entry name" value="Metallo-dependent phosphatases"/>
    <property type="match status" value="1"/>
</dbReference>
<dbReference type="PANTHER" id="PTHR31302">
    <property type="entry name" value="TRANSMEMBRANE PROTEIN WITH METALLOPHOSPHOESTERASE DOMAIN-RELATED"/>
    <property type="match status" value="1"/>
</dbReference>
<dbReference type="AlphaFoldDB" id="A0A4Y8LJK3"/>
<proteinExistence type="predicted"/>
<keyword evidence="3" id="KW-1185">Reference proteome</keyword>
<dbReference type="RefSeq" id="WP_134380168.1">
    <property type="nucleotide sequence ID" value="NZ_SORX01000002.1"/>
</dbReference>
<dbReference type="OrthoDB" id="9780884at2"/>
<name>A0A4Y8LJK3_9BACL</name>
<dbReference type="EMBL" id="SORX01000002">
    <property type="protein sequence ID" value="TFE03108.1"/>
    <property type="molecule type" value="Genomic_DNA"/>
</dbReference>
<organism evidence="2 3">
    <name type="scientific">Jeotgalibacillus salarius</name>
    <dbReference type="NCBI Taxonomy" id="546023"/>
    <lineage>
        <taxon>Bacteria</taxon>
        <taxon>Bacillati</taxon>
        <taxon>Bacillota</taxon>
        <taxon>Bacilli</taxon>
        <taxon>Bacillales</taxon>
        <taxon>Caryophanaceae</taxon>
        <taxon>Jeotgalibacillus</taxon>
    </lineage>
</organism>
<evidence type="ECO:0000259" key="1">
    <source>
        <dbReference type="Pfam" id="PF00149"/>
    </source>
</evidence>
<protein>
    <submittedName>
        <fullName evidence="2">Metallophosphoesterase</fullName>
    </submittedName>
</protein>
<dbReference type="Gene3D" id="3.60.21.10">
    <property type="match status" value="1"/>
</dbReference>
<dbReference type="Pfam" id="PF00149">
    <property type="entry name" value="Metallophos"/>
    <property type="match status" value="1"/>
</dbReference>
<dbReference type="InterPro" id="IPR029052">
    <property type="entry name" value="Metallo-depent_PP-like"/>
</dbReference>
<feature type="domain" description="Calcineurin-like phosphoesterase" evidence="1">
    <location>
        <begin position="43"/>
        <end position="199"/>
    </location>
</feature>
<accession>A0A4Y8LJK3</accession>
<dbReference type="GO" id="GO:0016020">
    <property type="term" value="C:membrane"/>
    <property type="evidence" value="ECO:0007669"/>
    <property type="project" value="GOC"/>
</dbReference>
<evidence type="ECO:0000313" key="3">
    <source>
        <dbReference type="Proteomes" id="UP000297776"/>
    </source>
</evidence>
<dbReference type="GO" id="GO:0008758">
    <property type="term" value="F:UDP-2,3-diacylglucosamine hydrolase activity"/>
    <property type="evidence" value="ECO:0007669"/>
    <property type="project" value="TreeGrafter"/>
</dbReference>
<gene>
    <name evidence="2" type="ORF">E2626_04660</name>
</gene>
<dbReference type="Proteomes" id="UP000297776">
    <property type="component" value="Unassembled WGS sequence"/>
</dbReference>
<dbReference type="PANTHER" id="PTHR31302:SF32">
    <property type="entry name" value="PHOSPHOESTERASE"/>
    <property type="match status" value="1"/>
</dbReference>
<dbReference type="GO" id="GO:0009245">
    <property type="term" value="P:lipid A biosynthetic process"/>
    <property type="evidence" value="ECO:0007669"/>
    <property type="project" value="TreeGrafter"/>
</dbReference>
<dbReference type="InterPro" id="IPR051158">
    <property type="entry name" value="Metallophosphoesterase_sf"/>
</dbReference>
<reference evidence="2 3" key="1">
    <citation type="submission" date="2019-03" db="EMBL/GenBank/DDBJ databases">
        <authorList>
            <person name="Yang Y."/>
        </authorList>
    </citation>
    <scope>NUCLEOTIDE SEQUENCE [LARGE SCALE GENOMIC DNA]</scope>
    <source>
        <strain evidence="2 3">ASL-1</strain>
    </source>
</reference>
<sequence>MKYVYTAAGFFIAIGLLMIKRAFENNLVTHKIKICEEPLKQPLKVLFISDIHRRKISAQWFSSLPEVDIVLIGGDITERGVPYERVRHNAALLSHAGKAYFVFGNNDEEVNKNKLTSILEKEGIVVLENDSIEIESHQHISIAGVGDVNYQQDNLNLALNDIKGENIILLSHDPRITRKLTNVSEASKVRVVLSGHTHGGQIRFFGFGPYDKGGLVHHHQFSQLISNGYGTTLIPMRLGAKSEIHLIHFI</sequence>
<dbReference type="InterPro" id="IPR004843">
    <property type="entry name" value="Calcineurin-like_PHP"/>
</dbReference>
<comment type="caution">
    <text evidence="2">The sequence shown here is derived from an EMBL/GenBank/DDBJ whole genome shotgun (WGS) entry which is preliminary data.</text>
</comment>